<dbReference type="Gramene" id="MELO3C030109.2.1">
    <property type="protein sequence ID" value="MELO3C030109.2.1"/>
    <property type="gene ID" value="MELO3C030109.2"/>
</dbReference>
<sequence length="108" mass="12365">MVGGLFLETKRLLCRSCIESVREILDKQPGALELETVIKLFLQESNGFAVNIPELKLIRQYHNDVVKWRARLNTVLGADRKKLRLSVSGLREKTRGFGKHKFSTGIHF</sequence>
<dbReference type="EnsemblPlants" id="MELO3C030109.2.1">
    <property type="protein sequence ID" value="MELO3C030109.2.1"/>
    <property type="gene ID" value="MELO3C030109.2"/>
</dbReference>
<dbReference type="AlphaFoldDB" id="A0A9I9E836"/>
<proteinExistence type="predicted"/>
<reference evidence="1" key="1">
    <citation type="submission" date="2023-03" db="UniProtKB">
        <authorList>
            <consortium name="EnsemblPlants"/>
        </authorList>
    </citation>
    <scope>IDENTIFICATION</scope>
</reference>
<name>A0A9I9E836_CUCME</name>
<accession>A0A9I9E836</accession>
<organism evidence="1">
    <name type="scientific">Cucumis melo</name>
    <name type="common">Muskmelon</name>
    <dbReference type="NCBI Taxonomy" id="3656"/>
    <lineage>
        <taxon>Eukaryota</taxon>
        <taxon>Viridiplantae</taxon>
        <taxon>Streptophyta</taxon>
        <taxon>Embryophyta</taxon>
        <taxon>Tracheophyta</taxon>
        <taxon>Spermatophyta</taxon>
        <taxon>Magnoliopsida</taxon>
        <taxon>eudicotyledons</taxon>
        <taxon>Gunneridae</taxon>
        <taxon>Pentapetalae</taxon>
        <taxon>rosids</taxon>
        <taxon>fabids</taxon>
        <taxon>Cucurbitales</taxon>
        <taxon>Cucurbitaceae</taxon>
        <taxon>Benincaseae</taxon>
        <taxon>Cucumis</taxon>
    </lineage>
</organism>
<protein>
    <submittedName>
        <fullName evidence="1">Uncharacterized protein</fullName>
    </submittedName>
</protein>
<evidence type="ECO:0000313" key="1">
    <source>
        <dbReference type="EnsemblPlants" id="MELO3C030109.2.1"/>
    </source>
</evidence>